<evidence type="ECO:0000256" key="1">
    <source>
        <dbReference type="ARBA" id="ARBA00004123"/>
    </source>
</evidence>
<keyword evidence="19" id="KW-1185">Reference proteome</keyword>
<dbReference type="EMBL" id="JAPWDV010000003">
    <property type="protein sequence ID" value="KAJ6216829.1"/>
    <property type="molecule type" value="Genomic_DNA"/>
</dbReference>
<dbReference type="PANTHER" id="PTHR12734">
    <property type="entry name" value="METHYLTRANSFERASE-RELATED"/>
    <property type="match status" value="1"/>
</dbReference>
<dbReference type="GO" id="GO:0005730">
    <property type="term" value="C:nucleolus"/>
    <property type="evidence" value="ECO:0007669"/>
    <property type="project" value="TreeGrafter"/>
</dbReference>
<dbReference type="GO" id="GO:0005737">
    <property type="term" value="C:cytoplasm"/>
    <property type="evidence" value="ECO:0007669"/>
    <property type="project" value="UniProtKB-SubCell"/>
</dbReference>
<evidence type="ECO:0000256" key="15">
    <source>
        <dbReference type="SAM" id="MobiDB-lite"/>
    </source>
</evidence>
<dbReference type="FunFam" id="3.40.50.150:FF:000017">
    <property type="entry name" value="probable 18S rRNA (Guanine-N(7))-methyltransferase"/>
    <property type="match status" value="1"/>
</dbReference>
<comment type="similarity">
    <text evidence="3">Belongs to the class I-like SAM-binding methyltransferase superfamily. BUD23/WBSCR22 family.</text>
</comment>
<feature type="domain" description="Methyltransferase type 11" evidence="16">
    <location>
        <begin position="58"/>
        <end position="135"/>
    </location>
</feature>
<dbReference type="GO" id="GO:0070476">
    <property type="term" value="P:rRNA (guanine-N7)-methylation"/>
    <property type="evidence" value="ECO:0007669"/>
    <property type="project" value="InterPro"/>
</dbReference>
<comment type="caution">
    <text evidence="18">The sequence shown here is derived from an EMBL/GenBank/DDBJ whole genome shotgun (WGS) entry which is preliminary data.</text>
</comment>
<comment type="catalytic activity">
    <reaction evidence="9">
        <text>a guanosine in 18S rRNA + S-adenosyl-L-methionine = an N(7)-methylguanosine in 18S rRNA + S-adenosyl-L-homocysteine</text>
        <dbReference type="Rhea" id="RHEA:54584"/>
        <dbReference type="Rhea" id="RHEA-COMP:13937"/>
        <dbReference type="Rhea" id="RHEA-COMP:13938"/>
        <dbReference type="ChEBI" id="CHEBI:57856"/>
        <dbReference type="ChEBI" id="CHEBI:59789"/>
        <dbReference type="ChEBI" id="CHEBI:74269"/>
        <dbReference type="ChEBI" id="CHEBI:74480"/>
    </reaction>
</comment>
<dbReference type="Pfam" id="PF08241">
    <property type="entry name" value="Methyltransf_11"/>
    <property type="match status" value="1"/>
</dbReference>
<dbReference type="Proteomes" id="UP001142055">
    <property type="component" value="Chromosome 3"/>
</dbReference>
<evidence type="ECO:0000256" key="7">
    <source>
        <dbReference type="ARBA" id="ARBA00022691"/>
    </source>
</evidence>
<dbReference type="Pfam" id="PF12589">
    <property type="entry name" value="WBS_methylT"/>
    <property type="match status" value="1"/>
</dbReference>
<keyword evidence="4" id="KW-0963">Cytoplasm</keyword>
<evidence type="ECO:0000256" key="12">
    <source>
        <dbReference type="ARBA" id="ARBA00074415"/>
    </source>
</evidence>
<dbReference type="InterPro" id="IPR013216">
    <property type="entry name" value="Methyltransf_11"/>
</dbReference>
<feature type="region of interest" description="Disordered" evidence="15">
    <location>
        <begin position="247"/>
        <end position="285"/>
    </location>
</feature>
<evidence type="ECO:0000259" key="17">
    <source>
        <dbReference type="Pfam" id="PF12589"/>
    </source>
</evidence>
<keyword evidence="8" id="KW-0539">Nucleus</keyword>
<evidence type="ECO:0000256" key="3">
    <source>
        <dbReference type="ARBA" id="ARBA00005547"/>
    </source>
</evidence>
<dbReference type="AlphaFoldDB" id="A0A9Q0M0U5"/>
<evidence type="ECO:0000256" key="4">
    <source>
        <dbReference type="ARBA" id="ARBA00022490"/>
    </source>
</evidence>
<organism evidence="18 19">
    <name type="scientific">Blomia tropicalis</name>
    <name type="common">Mite</name>
    <dbReference type="NCBI Taxonomy" id="40697"/>
    <lineage>
        <taxon>Eukaryota</taxon>
        <taxon>Metazoa</taxon>
        <taxon>Ecdysozoa</taxon>
        <taxon>Arthropoda</taxon>
        <taxon>Chelicerata</taxon>
        <taxon>Arachnida</taxon>
        <taxon>Acari</taxon>
        <taxon>Acariformes</taxon>
        <taxon>Sarcoptiformes</taxon>
        <taxon>Astigmata</taxon>
        <taxon>Glycyphagoidea</taxon>
        <taxon>Echimyopodidae</taxon>
        <taxon>Blomia</taxon>
    </lineage>
</organism>
<gene>
    <name evidence="18" type="ORF">RDWZM_007986</name>
</gene>
<dbReference type="InterPro" id="IPR022238">
    <property type="entry name" value="Bud23_C"/>
</dbReference>
<accession>A0A9Q0M0U5</accession>
<proteinExistence type="inferred from homology"/>
<evidence type="ECO:0000259" key="16">
    <source>
        <dbReference type="Pfam" id="PF08241"/>
    </source>
</evidence>
<dbReference type="GO" id="GO:0016435">
    <property type="term" value="F:rRNA (guanine) methyltransferase activity"/>
    <property type="evidence" value="ECO:0007669"/>
    <property type="project" value="InterPro"/>
</dbReference>
<evidence type="ECO:0000256" key="5">
    <source>
        <dbReference type="ARBA" id="ARBA00022603"/>
    </source>
</evidence>
<feature type="domain" description="18S rRNA (guanine(1575)-N(7))-methyltransferase Bud23 C-terminal" evidence="17">
    <location>
        <begin position="205"/>
        <end position="282"/>
    </location>
</feature>
<evidence type="ECO:0000256" key="14">
    <source>
        <dbReference type="ARBA" id="ARBA00081208"/>
    </source>
</evidence>
<evidence type="ECO:0000313" key="18">
    <source>
        <dbReference type="EMBL" id="KAJ6216829.1"/>
    </source>
</evidence>
<evidence type="ECO:0000256" key="2">
    <source>
        <dbReference type="ARBA" id="ARBA00004496"/>
    </source>
</evidence>
<dbReference type="CDD" id="cd02440">
    <property type="entry name" value="AdoMet_MTases"/>
    <property type="match status" value="1"/>
</dbReference>
<feature type="compositionally biased region" description="Basic and acidic residues" evidence="15">
    <location>
        <begin position="267"/>
        <end position="276"/>
    </location>
</feature>
<dbReference type="SUPFAM" id="SSF53335">
    <property type="entry name" value="S-adenosyl-L-methionine-dependent methyltransferases"/>
    <property type="match status" value="1"/>
</dbReference>
<reference evidence="18" key="1">
    <citation type="submission" date="2022-12" db="EMBL/GenBank/DDBJ databases">
        <title>Genome assemblies of Blomia tropicalis.</title>
        <authorList>
            <person name="Cui Y."/>
        </authorList>
    </citation>
    <scope>NUCLEOTIDE SEQUENCE</scope>
    <source>
        <tissue evidence="18">Adult mites</tissue>
    </source>
</reference>
<evidence type="ECO:0000313" key="19">
    <source>
        <dbReference type="Proteomes" id="UP001142055"/>
    </source>
</evidence>
<evidence type="ECO:0000256" key="9">
    <source>
        <dbReference type="ARBA" id="ARBA00050374"/>
    </source>
</evidence>
<dbReference type="InterPro" id="IPR039769">
    <property type="entry name" value="Bud23-like"/>
</dbReference>
<dbReference type="Gene3D" id="3.40.50.150">
    <property type="entry name" value="Vaccinia Virus protein VP39"/>
    <property type="match status" value="1"/>
</dbReference>
<evidence type="ECO:0000256" key="11">
    <source>
        <dbReference type="ARBA" id="ARBA00064164"/>
    </source>
</evidence>
<dbReference type="PANTHER" id="PTHR12734:SF0">
    <property type="entry name" value="18S RRNA (GUANINE-N(7))-METHYLTRANSFERASE-RELATED"/>
    <property type="match status" value="1"/>
</dbReference>
<evidence type="ECO:0000256" key="6">
    <source>
        <dbReference type="ARBA" id="ARBA00022679"/>
    </source>
</evidence>
<evidence type="ECO:0000256" key="13">
    <source>
        <dbReference type="ARBA" id="ARBA00075516"/>
    </source>
</evidence>
<protein>
    <recommendedName>
        <fullName evidence="12">18S rRNA (guanine-N(7))-methyltransferase</fullName>
    </recommendedName>
    <alternativeName>
        <fullName evidence="14">Bud site selection protein 23 homolog</fullName>
    </alternativeName>
    <alternativeName>
        <fullName evidence="13">rRNA methyltransferase and ribosome maturation factor</fullName>
    </alternativeName>
</protein>
<comment type="subcellular location">
    <subcellularLocation>
        <location evidence="2">Cytoplasm</location>
    </subcellularLocation>
    <subcellularLocation>
        <location evidence="1">Nucleus</location>
    </subcellularLocation>
</comment>
<comment type="subunit">
    <text evidence="11">Heterodimer with TRMT112; this heterodimerization is necessary for the metabolic stability and activity of the catalytic subunit BUD23. Interacts with GRIP1.</text>
</comment>
<evidence type="ECO:0000256" key="10">
    <source>
        <dbReference type="ARBA" id="ARBA00059355"/>
    </source>
</evidence>
<keyword evidence="5" id="KW-0489">Methyltransferase</keyword>
<comment type="function">
    <text evidence="10">S-adenosyl-L-methionine-dependent methyltransferase that specifically methylates the N(7) position of a guanine in 18S rRNA. Requires the methyltransferase adapter protein TRM112 for full rRNA methyltransferase activity. Involved in the pre-rRNA processing steps leading to small-subunit rRNA production independently of its RNA-modifying catalytic activity. Important for biogenesis end export of the 40S ribosomal subunit independent on its methyltransferase activity. Locus-specific steroid receptor coactivator. Potentiates transactivation by glucocorticoid (NR3C1), mineralocorticoid (NR3C2), androgen (AR) and progesterone (PGR) receptors. Required for the maintenance of open chromatin at the TSC22D3/GILZ locus to facilitate NR3C1 loading on the response elements. Required for maintenance of dimethylation on histone H3 'Lys-79' (H3K79me2), although direct histone methyltransferase activity is not observed in vitro.</text>
</comment>
<keyword evidence="6" id="KW-0808">Transferase</keyword>
<dbReference type="OMA" id="WIQEKKE"/>
<evidence type="ECO:0000256" key="8">
    <source>
        <dbReference type="ARBA" id="ARBA00023242"/>
    </source>
</evidence>
<keyword evidence="7" id="KW-0949">S-adenosyl-L-methionine</keyword>
<sequence length="285" mass="31968">MASTRRPEHKAPPEIFYNEDEAHKYTSNSRIMEIQSKMTERAMELLALPDDGTPKYLLDLGCGSGLSGEILEENGNYWVGVDISPSMLDVCVERGTETGDMIQLDLGHGLPFRAGSFDGAISISALQWLCNVDKTGQKPAKRLYRLFSTLYACLARGSKAVFQFYPENSDQCSLITSQAMRAGFYGGLVIDFPNSSKAKKVFLVLFTGGVPKSMPKALGEDEMVEDLPDSINYSNKRERVKALRQGKASVKSRQWILEKKERRRRQGKDVRVDTKYTGRKRSGRF</sequence>
<name>A0A9Q0M0U5_BLOTA</name>
<dbReference type="InterPro" id="IPR029063">
    <property type="entry name" value="SAM-dependent_MTases_sf"/>
</dbReference>